<keyword evidence="2" id="KW-0697">Rotamase</keyword>
<dbReference type="RefSeq" id="WP_080298829.1">
    <property type="nucleotide sequence ID" value="NZ_CBDHWN010000088.1"/>
</dbReference>
<evidence type="ECO:0000256" key="1">
    <source>
        <dbReference type="ARBA" id="ARBA00007656"/>
    </source>
</evidence>
<dbReference type="PROSITE" id="PS01096">
    <property type="entry name" value="PPIC_PPIASE_1"/>
    <property type="match status" value="1"/>
</dbReference>
<name>A0ABD5BJX2_SERMA</name>
<evidence type="ECO:0000313" key="6">
    <source>
        <dbReference type="Proteomes" id="UP001234811"/>
    </source>
</evidence>
<dbReference type="GO" id="GO:0003755">
    <property type="term" value="F:peptidyl-prolyl cis-trans isomerase activity"/>
    <property type="evidence" value="ECO:0007669"/>
    <property type="project" value="UniProtKB-KW"/>
</dbReference>
<evidence type="ECO:0000259" key="4">
    <source>
        <dbReference type="PROSITE" id="PS50198"/>
    </source>
</evidence>
<dbReference type="PANTHER" id="PTHR47245">
    <property type="entry name" value="PEPTIDYLPROLYL ISOMERASE"/>
    <property type="match status" value="1"/>
</dbReference>
<dbReference type="Pfam" id="PF00639">
    <property type="entry name" value="Rotamase"/>
    <property type="match status" value="1"/>
</dbReference>
<dbReference type="InterPro" id="IPR023058">
    <property type="entry name" value="PPIase_PpiC_CS"/>
</dbReference>
<comment type="similarity">
    <text evidence="1">Belongs to the PpiC/parvulin rotamase family.</text>
</comment>
<feature type="transmembrane region" description="Helical" evidence="3">
    <location>
        <begin position="12"/>
        <end position="32"/>
    </location>
</feature>
<dbReference type="EMBL" id="JAVIPQ010000210">
    <property type="protein sequence ID" value="MDQ9556571.1"/>
    <property type="molecule type" value="Genomic_DNA"/>
</dbReference>
<accession>A0ABD5BJX2</accession>
<sequence length="328" mass="35550">MSMKERGRRRRVVIGLVGGGIGIAVLVGVMALRPTTVESVASREQPVKSLSPVASLGAVSVASTELRQWLAGLTPAWRNALAEKAELRDQWLKERLAEKALVAEAKAKGWEQNEQVHAAIAAATQQILLRSYLDAVSQPPQEYPSQQELTEAYEQAKSRLQIPERFHLRQIFLAASAEDMSSLNSARTLANQLVKEAKAKDANFADLARRYSQDPQTVVQGGDLGELPLQQLLPEARSAVSALKPGEVSAAIQSASGFHIIKLEGVTPARTATENEVVPQLRSALRQQRQAQLAQRYLQNMVGTATLNIDGAALSAIMASPCTMEDLC</sequence>
<dbReference type="SUPFAM" id="SSF54534">
    <property type="entry name" value="FKBP-like"/>
    <property type="match status" value="1"/>
</dbReference>
<keyword evidence="2 5" id="KW-0413">Isomerase</keyword>
<feature type="domain" description="PpiC" evidence="4">
    <location>
        <begin position="163"/>
        <end position="265"/>
    </location>
</feature>
<dbReference type="Proteomes" id="UP001234811">
    <property type="component" value="Unassembled WGS sequence"/>
</dbReference>
<evidence type="ECO:0000313" key="5">
    <source>
        <dbReference type="EMBL" id="MDQ9556571.1"/>
    </source>
</evidence>
<gene>
    <name evidence="5" type="ORF">RF091_13750</name>
</gene>
<dbReference type="AlphaFoldDB" id="A0ABD5BJX2"/>
<dbReference type="Gene3D" id="3.10.50.40">
    <property type="match status" value="1"/>
</dbReference>
<dbReference type="InterPro" id="IPR050245">
    <property type="entry name" value="PrsA_foldase"/>
</dbReference>
<keyword evidence="3" id="KW-0472">Membrane</keyword>
<proteinExistence type="inferred from homology"/>
<keyword evidence="3" id="KW-1133">Transmembrane helix</keyword>
<evidence type="ECO:0000256" key="3">
    <source>
        <dbReference type="SAM" id="Phobius"/>
    </source>
</evidence>
<dbReference type="PROSITE" id="PS50198">
    <property type="entry name" value="PPIC_PPIASE_2"/>
    <property type="match status" value="1"/>
</dbReference>
<evidence type="ECO:0000256" key="2">
    <source>
        <dbReference type="PROSITE-ProRule" id="PRU00278"/>
    </source>
</evidence>
<organism evidence="5 6">
    <name type="scientific">Serratia marcescens</name>
    <dbReference type="NCBI Taxonomy" id="615"/>
    <lineage>
        <taxon>Bacteria</taxon>
        <taxon>Pseudomonadati</taxon>
        <taxon>Pseudomonadota</taxon>
        <taxon>Gammaproteobacteria</taxon>
        <taxon>Enterobacterales</taxon>
        <taxon>Yersiniaceae</taxon>
        <taxon>Serratia</taxon>
    </lineage>
</organism>
<dbReference type="InterPro" id="IPR000297">
    <property type="entry name" value="PPIase_PpiC"/>
</dbReference>
<comment type="caution">
    <text evidence="5">The sequence shown here is derived from an EMBL/GenBank/DDBJ whole genome shotgun (WGS) entry which is preliminary data.</text>
</comment>
<dbReference type="PANTHER" id="PTHR47245:SF3">
    <property type="entry name" value="PEPTIDYL-PROLYL CIS-TRANS ISOMERASE, PPIC-TYPE-RELATED"/>
    <property type="match status" value="1"/>
</dbReference>
<protein>
    <submittedName>
        <fullName evidence="5">Peptidylprolyl isomerase</fullName>
    </submittedName>
</protein>
<keyword evidence="3" id="KW-0812">Transmembrane</keyword>
<dbReference type="SUPFAM" id="SSF109998">
    <property type="entry name" value="Triger factor/SurA peptide-binding domain-like"/>
    <property type="match status" value="1"/>
</dbReference>
<dbReference type="InterPro" id="IPR027304">
    <property type="entry name" value="Trigger_fact/SurA_dom_sf"/>
</dbReference>
<dbReference type="InterPro" id="IPR046357">
    <property type="entry name" value="PPIase_dom_sf"/>
</dbReference>
<reference evidence="5 6" key="1">
    <citation type="submission" date="2023-07" db="EMBL/GenBank/DDBJ databases">
        <title>Pathogens genome sequencing project 196.</title>
        <authorList>
            <person name="Cao X."/>
        </authorList>
    </citation>
    <scope>NUCLEOTIDE SEQUENCE [LARGE SCALE GENOMIC DNA]</scope>
    <source>
        <strain evidence="5 6">SM41</strain>
    </source>
</reference>